<dbReference type="PANTHER" id="PTHR43280:SF29">
    <property type="entry name" value="ARAC-FAMILY TRANSCRIPTIONAL REGULATOR"/>
    <property type="match status" value="1"/>
</dbReference>
<dbReference type="InterPro" id="IPR018060">
    <property type="entry name" value="HTH_AraC"/>
</dbReference>
<sequence>MTDYLYTHLNTVTAYSIVLSIALILQARNRINASWAVLSFLMCVLLYLVIDHLPPELRAFLIIGPLLLPFSFWIMARTLFNDTPLHQKRLLTYLILTAVASYGLYAISHYTSYTPYFNVASQALSILFILLAILEAQSGKRTDLDESRIRLRRYFTYFISFMVFITILSELSLSEGDQLLPRLIQRSSILLFNTTLIVLNFKLSSHLFDSRKQLSTTQHPELISRIQNIMVDQKLYRQEKLTIGQLADLLNEQEYKVRRVINQEMGYRNFIDFTNSFRIKEATEMLKNPDLNSLTILEIAYKTGYNSIGPFNRSFKQATGLTPTEYRKKHI</sequence>
<evidence type="ECO:0000256" key="2">
    <source>
        <dbReference type="ARBA" id="ARBA00023125"/>
    </source>
</evidence>
<dbReference type="SMART" id="SM00342">
    <property type="entry name" value="HTH_ARAC"/>
    <property type="match status" value="1"/>
</dbReference>
<evidence type="ECO:0000313" key="7">
    <source>
        <dbReference type="Proteomes" id="UP000256779"/>
    </source>
</evidence>
<dbReference type="GO" id="GO:0003700">
    <property type="term" value="F:DNA-binding transcription factor activity"/>
    <property type="evidence" value="ECO:0007669"/>
    <property type="project" value="InterPro"/>
</dbReference>
<dbReference type="PANTHER" id="PTHR43280">
    <property type="entry name" value="ARAC-FAMILY TRANSCRIPTIONAL REGULATOR"/>
    <property type="match status" value="1"/>
</dbReference>
<dbReference type="Proteomes" id="UP000256779">
    <property type="component" value="Unassembled WGS sequence"/>
</dbReference>
<feature type="transmembrane region" description="Helical" evidence="4">
    <location>
        <begin position="32"/>
        <end position="50"/>
    </location>
</feature>
<evidence type="ECO:0000256" key="1">
    <source>
        <dbReference type="ARBA" id="ARBA00023015"/>
    </source>
</evidence>
<evidence type="ECO:0000256" key="3">
    <source>
        <dbReference type="ARBA" id="ARBA00023163"/>
    </source>
</evidence>
<comment type="caution">
    <text evidence="6">The sequence shown here is derived from an EMBL/GenBank/DDBJ whole genome shotgun (WGS) entry which is preliminary data.</text>
</comment>
<proteinExistence type="predicted"/>
<feature type="transmembrane region" description="Helical" evidence="4">
    <location>
        <begin position="62"/>
        <end position="80"/>
    </location>
</feature>
<dbReference type="RefSeq" id="WP_115866184.1">
    <property type="nucleotide sequence ID" value="NZ_QREG01000001.1"/>
</dbReference>
<feature type="transmembrane region" description="Helical" evidence="4">
    <location>
        <begin position="92"/>
        <end position="110"/>
    </location>
</feature>
<dbReference type="GO" id="GO:0043565">
    <property type="term" value="F:sequence-specific DNA binding"/>
    <property type="evidence" value="ECO:0007669"/>
    <property type="project" value="InterPro"/>
</dbReference>
<reference evidence="6 7" key="1">
    <citation type="submission" date="2018-07" db="EMBL/GenBank/DDBJ databases">
        <title>Genomic Encyclopedia of Type Strains, Phase IV (KMG-IV): sequencing the most valuable type-strain genomes for metagenomic binning, comparative biology and taxonomic classification.</title>
        <authorList>
            <person name="Goeker M."/>
        </authorList>
    </citation>
    <scope>NUCLEOTIDE SEQUENCE [LARGE SCALE GENOMIC DNA]</scope>
    <source>
        <strain evidence="6 7">DSM 4134</strain>
    </source>
</reference>
<accession>A0A3D9LGU1</accession>
<keyword evidence="3" id="KW-0804">Transcription</keyword>
<dbReference type="AlphaFoldDB" id="A0A3D9LGU1"/>
<keyword evidence="2" id="KW-0238">DNA-binding</keyword>
<dbReference type="SUPFAM" id="SSF46689">
    <property type="entry name" value="Homeodomain-like"/>
    <property type="match status" value="1"/>
</dbReference>
<evidence type="ECO:0000256" key="4">
    <source>
        <dbReference type="SAM" id="Phobius"/>
    </source>
</evidence>
<dbReference type="PROSITE" id="PS00041">
    <property type="entry name" value="HTH_ARAC_FAMILY_1"/>
    <property type="match status" value="1"/>
</dbReference>
<keyword evidence="4" id="KW-0472">Membrane</keyword>
<dbReference type="PRINTS" id="PR00032">
    <property type="entry name" value="HTHARAC"/>
</dbReference>
<dbReference type="InterPro" id="IPR009057">
    <property type="entry name" value="Homeodomain-like_sf"/>
</dbReference>
<keyword evidence="4" id="KW-1133">Transmembrane helix</keyword>
<protein>
    <submittedName>
        <fullName evidence="6">Helix-turn-helix protein</fullName>
    </submittedName>
</protein>
<dbReference type="OrthoDB" id="5492415at2"/>
<evidence type="ECO:0000313" key="6">
    <source>
        <dbReference type="EMBL" id="REE05674.1"/>
    </source>
</evidence>
<dbReference type="EMBL" id="QREG01000001">
    <property type="protein sequence ID" value="REE05674.1"/>
    <property type="molecule type" value="Genomic_DNA"/>
</dbReference>
<dbReference type="InterPro" id="IPR018062">
    <property type="entry name" value="HTH_AraC-typ_CS"/>
</dbReference>
<gene>
    <name evidence="6" type="ORF">C7460_101191</name>
</gene>
<dbReference type="InterPro" id="IPR020449">
    <property type="entry name" value="Tscrpt_reg_AraC-type_HTH"/>
</dbReference>
<keyword evidence="4" id="KW-0812">Transmembrane</keyword>
<feature type="transmembrane region" description="Helical" evidence="4">
    <location>
        <begin position="116"/>
        <end position="134"/>
    </location>
</feature>
<feature type="domain" description="HTH araC/xylS-type" evidence="5">
    <location>
        <begin position="224"/>
        <end position="329"/>
    </location>
</feature>
<name>A0A3D9LGU1_MARFU</name>
<keyword evidence="7" id="KW-1185">Reference proteome</keyword>
<dbReference type="PROSITE" id="PS01124">
    <property type="entry name" value="HTH_ARAC_FAMILY_2"/>
    <property type="match status" value="1"/>
</dbReference>
<evidence type="ECO:0000259" key="5">
    <source>
        <dbReference type="PROSITE" id="PS01124"/>
    </source>
</evidence>
<keyword evidence="1" id="KW-0805">Transcription regulation</keyword>
<organism evidence="6 7">
    <name type="scientific">Marinoscillum furvescens DSM 4134</name>
    <dbReference type="NCBI Taxonomy" id="1122208"/>
    <lineage>
        <taxon>Bacteria</taxon>
        <taxon>Pseudomonadati</taxon>
        <taxon>Bacteroidota</taxon>
        <taxon>Cytophagia</taxon>
        <taxon>Cytophagales</taxon>
        <taxon>Reichenbachiellaceae</taxon>
        <taxon>Marinoscillum</taxon>
    </lineage>
</organism>
<feature type="transmembrane region" description="Helical" evidence="4">
    <location>
        <begin position="154"/>
        <end position="171"/>
    </location>
</feature>
<feature type="transmembrane region" description="Helical" evidence="4">
    <location>
        <begin position="6"/>
        <end position="25"/>
    </location>
</feature>
<dbReference type="Gene3D" id="1.10.10.60">
    <property type="entry name" value="Homeodomain-like"/>
    <property type="match status" value="1"/>
</dbReference>
<dbReference type="Pfam" id="PF12833">
    <property type="entry name" value="HTH_18"/>
    <property type="match status" value="1"/>
</dbReference>